<protein>
    <submittedName>
        <fullName evidence="1">Uncharacterized protein</fullName>
    </submittedName>
</protein>
<evidence type="ECO:0000313" key="2">
    <source>
        <dbReference type="Proteomes" id="UP000586722"/>
    </source>
</evidence>
<gene>
    <name evidence="1" type="ORF">GWI72_16315</name>
</gene>
<proteinExistence type="predicted"/>
<reference evidence="2" key="1">
    <citation type="submission" date="2020-01" db="EMBL/GenBank/DDBJ databases">
        <authorList>
            <person name="Fang Y."/>
            <person name="Sun R."/>
            <person name="Nie L."/>
            <person name="He J."/>
            <person name="Hao L."/>
            <person name="Wang L."/>
            <person name="Su S."/>
            <person name="Lv E."/>
            <person name="Zhang Z."/>
            <person name="Xie R."/>
            <person name="Liu H."/>
        </authorList>
    </citation>
    <scope>NUCLEOTIDE SEQUENCE [LARGE SCALE GENOMIC DNA]</scope>
    <source>
        <strain evidence="2">XCT-53</strain>
    </source>
</reference>
<keyword evidence="2" id="KW-1185">Reference proteome</keyword>
<dbReference type="Proteomes" id="UP000586722">
    <property type="component" value="Unassembled WGS sequence"/>
</dbReference>
<dbReference type="EMBL" id="JAABLQ010000002">
    <property type="protein sequence ID" value="NBN79842.1"/>
    <property type="molecule type" value="Genomic_DNA"/>
</dbReference>
<organism evidence="1 2">
    <name type="scientific">Pannonibacter tanglangensis</name>
    <dbReference type="NCBI Taxonomy" id="2750084"/>
    <lineage>
        <taxon>Bacteria</taxon>
        <taxon>Pseudomonadati</taxon>
        <taxon>Pseudomonadota</taxon>
        <taxon>Alphaproteobacteria</taxon>
        <taxon>Hyphomicrobiales</taxon>
        <taxon>Stappiaceae</taxon>
        <taxon>Pannonibacter</taxon>
    </lineage>
</organism>
<comment type="caution">
    <text evidence="1">The sequence shown here is derived from an EMBL/GenBank/DDBJ whole genome shotgun (WGS) entry which is preliminary data.</text>
</comment>
<name>A0A7X5JAB8_9HYPH</name>
<dbReference type="AlphaFoldDB" id="A0A7X5JAB8"/>
<dbReference type="InterPro" id="IPR011044">
    <property type="entry name" value="Quino_amine_DH_bsu"/>
</dbReference>
<dbReference type="SUPFAM" id="SSF50969">
    <property type="entry name" value="YVTN repeat-like/Quinoprotein amine dehydrogenase"/>
    <property type="match status" value="1"/>
</dbReference>
<dbReference type="RefSeq" id="WP_161677178.1">
    <property type="nucleotide sequence ID" value="NZ_JAABLP010000004.1"/>
</dbReference>
<sequence>MFLRSTALALVFAAGYTLSASAGETSKTHWRVFIGDHASGKITALDLDQPDTRWSFDVEGPARIYAFGEGQGIAAVQGDKNRVDFLKTGVVIESHGDHSDIEVSDPAKLPTTLTGGYPVHVVEHSGLLAVNFDKDGRAALADVKGLLAGDPVLKDFPQSVPHHGFVAVMGDYVLSTVSALEKPLGSESLPRLGLQAFDPAGQPVSDLAACPGIHGEAFSGAYLAAGCSDGVLAVKADGARPEFKLLPYGPDLPQGKTGTLLGVKGMQAFLGNYGADGVVVVDPADAPHFTYARLPARRVDFILDPAHAEHAFILTEDGSLHRFNMLEAKIEASAAVTQAYSMDGHWSDPRPRLAMAGETVLLTDPRAGVIRKIDADTLKEAGTIKVEGMPYTIVSVGGSGVAH</sequence>
<accession>A0A7X5JAB8</accession>
<evidence type="ECO:0000313" key="1">
    <source>
        <dbReference type="EMBL" id="NBN79842.1"/>
    </source>
</evidence>